<dbReference type="Proteomes" id="UP000824469">
    <property type="component" value="Unassembled WGS sequence"/>
</dbReference>
<accession>A0AA38L824</accession>
<sequence>ESLEFWKIMVVDASIDLVKTFLSENARSLNAKEKIVVRVDSKGPDPARDLWTQYVCE</sequence>
<dbReference type="EMBL" id="JAHRHJ020000005">
    <property type="protein sequence ID" value="KAH9315289.1"/>
    <property type="molecule type" value="Genomic_DNA"/>
</dbReference>
<keyword evidence="2" id="KW-1185">Reference proteome</keyword>
<evidence type="ECO:0000313" key="1">
    <source>
        <dbReference type="EMBL" id="KAH9315289.1"/>
    </source>
</evidence>
<feature type="non-terminal residue" evidence="1">
    <location>
        <position position="57"/>
    </location>
</feature>
<feature type="non-terminal residue" evidence="1">
    <location>
        <position position="1"/>
    </location>
</feature>
<evidence type="ECO:0000313" key="2">
    <source>
        <dbReference type="Proteomes" id="UP000824469"/>
    </source>
</evidence>
<proteinExistence type="predicted"/>
<comment type="caution">
    <text evidence="1">The sequence shown here is derived from an EMBL/GenBank/DDBJ whole genome shotgun (WGS) entry which is preliminary data.</text>
</comment>
<reference evidence="1 2" key="1">
    <citation type="journal article" date="2021" name="Nat. Plants">
        <title>The Taxus genome provides insights into paclitaxel biosynthesis.</title>
        <authorList>
            <person name="Xiong X."/>
            <person name="Gou J."/>
            <person name="Liao Q."/>
            <person name="Li Y."/>
            <person name="Zhou Q."/>
            <person name="Bi G."/>
            <person name="Li C."/>
            <person name="Du R."/>
            <person name="Wang X."/>
            <person name="Sun T."/>
            <person name="Guo L."/>
            <person name="Liang H."/>
            <person name="Lu P."/>
            <person name="Wu Y."/>
            <person name="Zhang Z."/>
            <person name="Ro D.K."/>
            <person name="Shang Y."/>
            <person name="Huang S."/>
            <person name="Yan J."/>
        </authorList>
    </citation>
    <scope>NUCLEOTIDE SEQUENCE [LARGE SCALE GENOMIC DNA]</scope>
    <source>
        <strain evidence="1">Ta-2019</strain>
    </source>
</reference>
<protein>
    <submittedName>
        <fullName evidence="1">Uncharacterized protein</fullName>
    </submittedName>
</protein>
<organism evidence="1 2">
    <name type="scientific">Taxus chinensis</name>
    <name type="common">Chinese yew</name>
    <name type="synonym">Taxus wallichiana var. chinensis</name>
    <dbReference type="NCBI Taxonomy" id="29808"/>
    <lineage>
        <taxon>Eukaryota</taxon>
        <taxon>Viridiplantae</taxon>
        <taxon>Streptophyta</taxon>
        <taxon>Embryophyta</taxon>
        <taxon>Tracheophyta</taxon>
        <taxon>Spermatophyta</taxon>
        <taxon>Pinopsida</taxon>
        <taxon>Pinidae</taxon>
        <taxon>Conifers II</taxon>
        <taxon>Cupressales</taxon>
        <taxon>Taxaceae</taxon>
        <taxon>Taxus</taxon>
    </lineage>
</organism>
<dbReference type="AlphaFoldDB" id="A0AA38L824"/>
<gene>
    <name evidence="1" type="ORF">KI387_023916</name>
</gene>
<name>A0AA38L824_TAXCH</name>